<dbReference type="RefSeq" id="WP_304556273.1">
    <property type="nucleotide sequence ID" value="NZ_JAUQOP010000042.1"/>
</dbReference>
<feature type="domain" description="NADP-dependent oxidoreductase" evidence="1">
    <location>
        <begin position="22"/>
        <end position="219"/>
    </location>
</feature>
<organism evidence="2 3">
    <name type="scientific">Pseudomonas citrulli</name>
    <dbReference type="NCBI Taxonomy" id="3064347"/>
    <lineage>
        <taxon>Bacteria</taxon>
        <taxon>Pseudomonadati</taxon>
        <taxon>Pseudomonadota</taxon>
        <taxon>Gammaproteobacteria</taxon>
        <taxon>Pseudomonadales</taxon>
        <taxon>Pseudomonadaceae</taxon>
        <taxon>Pseudomonas</taxon>
    </lineage>
</organism>
<evidence type="ECO:0000313" key="2">
    <source>
        <dbReference type="EMBL" id="MDO7899502.1"/>
    </source>
</evidence>
<accession>A0ABT9C8F0</accession>
<dbReference type="SUPFAM" id="SSF51430">
    <property type="entry name" value="NAD(P)-linked oxidoreductase"/>
    <property type="match status" value="1"/>
</dbReference>
<evidence type="ECO:0000313" key="3">
    <source>
        <dbReference type="Proteomes" id="UP001228019"/>
    </source>
</evidence>
<dbReference type="PANTHER" id="PTHR43312">
    <property type="entry name" value="D-THREO-ALDOSE 1-DEHYDROGENASE"/>
    <property type="match status" value="1"/>
</dbReference>
<gene>
    <name evidence="2" type="ORF">Q6A48_21680</name>
</gene>
<dbReference type="InterPro" id="IPR023210">
    <property type="entry name" value="NADP_OxRdtase_dom"/>
</dbReference>
<dbReference type="Proteomes" id="UP001228019">
    <property type="component" value="Unassembled WGS sequence"/>
</dbReference>
<proteinExistence type="predicted"/>
<evidence type="ECO:0000259" key="1">
    <source>
        <dbReference type="Pfam" id="PF00248"/>
    </source>
</evidence>
<name>A0ABT9C8F0_9PSED</name>
<reference evidence="2 3" key="1">
    <citation type="submission" date="2023-07" db="EMBL/GenBank/DDBJ databases">
        <title>Identification of four novel Pseudomonas species associated with bacterial leaf spot of cucurbits.</title>
        <authorList>
            <person name="Fullem K.R."/>
        </authorList>
    </citation>
    <scope>NUCLEOTIDE SEQUENCE [LARGE SCALE GENOMIC DNA]</scope>
    <source>
        <strain evidence="2 3">K18</strain>
    </source>
</reference>
<dbReference type="PRINTS" id="PR00069">
    <property type="entry name" value="ALDKETRDTASE"/>
</dbReference>
<sequence length="270" mass="29315">MSQPTLHDLYRPLGHNGPQVSPLGLGTVKLGRDQGVKYPNGFQIPDDEQARMLLKLARDLGINLIDTAPAYGRSEERLGPLLRGQRQDWVIVSKVGEEFSDGLSRHDFSAAHTRRSVERSLKRLETDYIDLVLVHSDGNDLAILDDSEVYPTLSALKREGKIGGFGFSGKTVEGGLKALEQGDCAMVTYNLNERHEKAVIDYAAAHGKAILVKKALASGHACLGPGVDPVRASFELLFERPGVASAIVGTINPLHLAHNVATVARVLREN</sequence>
<keyword evidence="3" id="KW-1185">Reference proteome</keyword>
<dbReference type="InterPro" id="IPR053135">
    <property type="entry name" value="AKR2_Oxidoreductase"/>
</dbReference>
<dbReference type="InterPro" id="IPR020471">
    <property type="entry name" value="AKR"/>
</dbReference>
<dbReference type="InterPro" id="IPR036812">
    <property type="entry name" value="NAD(P)_OxRdtase_dom_sf"/>
</dbReference>
<dbReference type="PANTHER" id="PTHR43312:SF1">
    <property type="entry name" value="NADP-DEPENDENT OXIDOREDUCTASE DOMAIN-CONTAINING PROTEIN"/>
    <property type="match status" value="1"/>
</dbReference>
<dbReference type="EMBL" id="JAUQOP010000042">
    <property type="protein sequence ID" value="MDO7899502.1"/>
    <property type="molecule type" value="Genomic_DNA"/>
</dbReference>
<comment type="caution">
    <text evidence="2">The sequence shown here is derived from an EMBL/GenBank/DDBJ whole genome shotgun (WGS) entry which is preliminary data.</text>
</comment>
<dbReference type="CDD" id="cd19095">
    <property type="entry name" value="AKR_PA4992-like"/>
    <property type="match status" value="1"/>
</dbReference>
<dbReference type="Gene3D" id="3.20.20.100">
    <property type="entry name" value="NADP-dependent oxidoreductase domain"/>
    <property type="match status" value="1"/>
</dbReference>
<dbReference type="Pfam" id="PF00248">
    <property type="entry name" value="Aldo_ket_red"/>
    <property type="match status" value="1"/>
</dbReference>
<protein>
    <submittedName>
        <fullName evidence="2">Aldo/keto reductase</fullName>
    </submittedName>
</protein>